<reference evidence="6" key="2">
    <citation type="submission" date="2023-06" db="EMBL/GenBank/DDBJ databases">
        <authorList>
            <consortium name="Lawrence Berkeley National Laboratory"/>
            <person name="Haridas S."/>
            <person name="Hensen N."/>
            <person name="Bonometti L."/>
            <person name="Westerberg I."/>
            <person name="Brannstrom I.O."/>
            <person name="Guillou S."/>
            <person name="Cros-Aarteil S."/>
            <person name="Calhoun S."/>
            <person name="Kuo A."/>
            <person name="Mondo S."/>
            <person name="Pangilinan J."/>
            <person name="Riley R."/>
            <person name="Labutti K."/>
            <person name="Andreopoulos B."/>
            <person name="Lipzen A."/>
            <person name="Chen C."/>
            <person name="Yanf M."/>
            <person name="Daum C."/>
            <person name="Ng V."/>
            <person name="Clum A."/>
            <person name="Steindorff A."/>
            <person name="Ohm R."/>
            <person name="Martin F."/>
            <person name="Silar P."/>
            <person name="Natvig D."/>
            <person name="Lalanne C."/>
            <person name="Gautier V."/>
            <person name="Ament-Velasquez S.L."/>
            <person name="Kruys A."/>
            <person name="Hutchinson M.I."/>
            <person name="Powell A.J."/>
            <person name="Barry K."/>
            <person name="Miller A.N."/>
            <person name="Grigoriev I.V."/>
            <person name="Debuchy R."/>
            <person name="Gladieux P."/>
            <person name="Thoren M.H."/>
            <person name="Johannesson H."/>
        </authorList>
    </citation>
    <scope>NUCLEOTIDE SEQUENCE</scope>
    <source>
        <strain evidence="6">CBS 955.72</strain>
    </source>
</reference>
<comment type="similarity">
    <text evidence="1">Belongs to the peptidase S33 family.</text>
</comment>
<dbReference type="InterPro" id="IPR029058">
    <property type="entry name" value="AB_hydrolase_fold"/>
</dbReference>
<evidence type="ECO:0000256" key="2">
    <source>
        <dbReference type="ARBA" id="ARBA00022801"/>
    </source>
</evidence>
<organism evidence="6 7">
    <name type="scientific">Lasiosphaeria hispida</name>
    <dbReference type="NCBI Taxonomy" id="260671"/>
    <lineage>
        <taxon>Eukaryota</taxon>
        <taxon>Fungi</taxon>
        <taxon>Dikarya</taxon>
        <taxon>Ascomycota</taxon>
        <taxon>Pezizomycotina</taxon>
        <taxon>Sordariomycetes</taxon>
        <taxon>Sordariomycetidae</taxon>
        <taxon>Sordariales</taxon>
        <taxon>Lasiosphaeriaceae</taxon>
        <taxon>Lasiosphaeria</taxon>
    </lineage>
</organism>
<name>A0AAJ0HT42_9PEZI</name>
<feature type="domain" description="AB hydrolase-1" evidence="4">
    <location>
        <begin position="100"/>
        <end position="250"/>
    </location>
</feature>
<accession>A0AAJ0HT42</accession>
<dbReference type="InterPro" id="IPR000073">
    <property type="entry name" value="AB_hydrolase_1"/>
</dbReference>
<dbReference type="Proteomes" id="UP001275084">
    <property type="component" value="Unassembled WGS sequence"/>
</dbReference>
<dbReference type="Pfam" id="PF00561">
    <property type="entry name" value="Abhydrolase_1"/>
    <property type="match status" value="1"/>
</dbReference>
<dbReference type="GO" id="GO:0016787">
    <property type="term" value="F:hydrolase activity"/>
    <property type="evidence" value="ECO:0007669"/>
    <property type="project" value="UniProtKB-KW"/>
</dbReference>
<dbReference type="Gene3D" id="3.40.50.1820">
    <property type="entry name" value="alpha/beta hydrolase"/>
    <property type="match status" value="1"/>
</dbReference>
<dbReference type="PANTHER" id="PTHR43248:SF25">
    <property type="entry name" value="AB HYDROLASE-1 DOMAIN-CONTAINING PROTEIN-RELATED"/>
    <property type="match status" value="1"/>
</dbReference>
<keyword evidence="3" id="KW-0732">Signal</keyword>
<proteinExistence type="inferred from homology"/>
<evidence type="ECO:0000313" key="6">
    <source>
        <dbReference type="EMBL" id="KAK3360706.1"/>
    </source>
</evidence>
<feature type="chain" id="PRO_5042533603" evidence="3">
    <location>
        <begin position="23"/>
        <end position="537"/>
    </location>
</feature>
<dbReference type="PANTHER" id="PTHR43248">
    <property type="entry name" value="2-SUCCINYL-6-HYDROXY-2,4-CYCLOHEXADIENE-1-CARBOXYLATE SYNTHASE"/>
    <property type="match status" value="1"/>
</dbReference>
<dbReference type="SUPFAM" id="SSF53474">
    <property type="entry name" value="alpha/beta-Hydrolases"/>
    <property type="match status" value="1"/>
</dbReference>
<dbReference type="AlphaFoldDB" id="A0AAJ0HT42"/>
<keyword evidence="2 6" id="KW-0378">Hydrolase</keyword>
<sequence>MLSLQKFQSTTSLLLLARLASCSNIQWSRCKEGEFNTTLSLQCGTLPVPLDYTQPNSSMTFNLEIIRIPAPVQPSRGSIQLNFGGPGSPARGDAVALGPLLQQLSGSAYDLIAFDPRGTGRSIPFICTDDSYHIGQIISQVRSSNDSDNALRRLWERAKADNYICQRLGQGNETAEFIGTAFVARDLISVVDALGEDGMLRYWGFSYGTTLGATVAAMFPERIDKAILDGVQNPHDYYHSHADFEEWVDTDEVFSYYFTSCVEAGPDKCALASLNKTAVALEQDVWNFFDVIRAAPIAVGSDVLDLIGLKSFFLGQLKVSAGWSSLSQFLLALVYGSQQGPLLEALAQALAAGSPDGPANIIPVQSLWGIHCGDMIPRMKLFDEAVAAADRLGKTSRLIGDVVTWNMVHCNQWPWHARETYMGNFHVKTKNPILIASNSRDAHTPLTSALNVSSGFEGSGFLEVDGTGHTVLNVPSACSFKAMVAYWVNGTLPSPGSVCRAPHPFDSFTWADIFNDAMSTNVNESTERRAEFQRWLY</sequence>
<evidence type="ECO:0000259" key="4">
    <source>
        <dbReference type="Pfam" id="PF00561"/>
    </source>
</evidence>
<evidence type="ECO:0000256" key="3">
    <source>
        <dbReference type="SAM" id="SignalP"/>
    </source>
</evidence>
<dbReference type="InterPro" id="IPR051601">
    <property type="entry name" value="Serine_prot/Carboxylest_S33"/>
</dbReference>
<evidence type="ECO:0000313" key="7">
    <source>
        <dbReference type="Proteomes" id="UP001275084"/>
    </source>
</evidence>
<feature type="domain" description="Peptidase S33 tripeptidyl aminopeptidase-like C-terminal" evidence="5">
    <location>
        <begin position="398"/>
        <end position="499"/>
    </location>
</feature>
<protein>
    <submittedName>
        <fullName evidence="6">Alpha/Beta hydrolase protein</fullName>
    </submittedName>
</protein>
<feature type="signal peptide" evidence="3">
    <location>
        <begin position="1"/>
        <end position="22"/>
    </location>
</feature>
<reference evidence="6" key="1">
    <citation type="journal article" date="2023" name="Mol. Phylogenet. Evol.">
        <title>Genome-scale phylogeny and comparative genomics of the fungal order Sordariales.</title>
        <authorList>
            <person name="Hensen N."/>
            <person name="Bonometti L."/>
            <person name="Westerberg I."/>
            <person name="Brannstrom I.O."/>
            <person name="Guillou S."/>
            <person name="Cros-Aarteil S."/>
            <person name="Calhoun S."/>
            <person name="Haridas S."/>
            <person name="Kuo A."/>
            <person name="Mondo S."/>
            <person name="Pangilinan J."/>
            <person name="Riley R."/>
            <person name="LaButti K."/>
            <person name="Andreopoulos B."/>
            <person name="Lipzen A."/>
            <person name="Chen C."/>
            <person name="Yan M."/>
            <person name="Daum C."/>
            <person name="Ng V."/>
            <person name="Clum A."/>
            <person name="Steindorff A."/>
            <person name="Ohm R.A."/>
            <person name="Martin F."/>
            <person name="Silar P."/>
            <person name="Natvig D.O."/>
            <person name="Lalanne C."/>
            <person name="Gautier V."/>
            <person name="Ament-Velasquez S.L."/>
            <person name="Kruys A."/>
            <person name="Hutchinson M.I."/>
            <person name="Powell A.J."/>
            <person name="Barry K."/>
            <person name="Miller A.N."/>
            <person name="Grigoriev I.V."/>
            <person name="Debuchy R."/>
            <person name="Gladieux P."/>
            <person name="Hiltunen Thoren M."/>
            <person name="Johannesson H."/>
        </authorList>
    </citation>
    <scope>NUCLEOTIDE SEQUENCE</scope>
    <source>
        <strain evidence="6">CBS 955.72</strain>
    </source>
</reference>
<evidence type="ECO:0000256" key="1">
    <source>
        <dbReference type="ARBA" id="ARBA00010088"/>
    </source>
</evidence>
<evidence type="ECO:0000259" key="5">
    <source>
        <dbReference type="Pfam" id="PF08386"/>
    </source>
</evidence>
<gene>
    <name evidence="6" type="ORF">B0T25DRAFT_536211</name>
</gene>
<dbReference type="Pfam" id="PF08386">
    <property type="entry name" value="Abhydrolase_4"/>
    <property type="match status" value="1"/>
</dbReference>
<comment type="caution">
    <text evidence="6">The sequence shown here is derived from an EMBL/GenBank/DDBJ whole genome shotgun (WGS) entry which is preliminary data.</text>
</comment>
<keyword evidence="7" id="KW-1185">Reference proteome</keyword>
<dbReference type="EMBL" id="JAUIQD010000002">
    <property type="protein sequence ID" value="KAK3360706.1"/>
    <property type="molecule type" value="Genomic_DNA"/>
</dbReference>
<dbReference type="InterPro" id="IPR013595">
    <property type="entry name" value="Pept_S33_TAP-like_C"/>
</dbReference>